<accession>A0A6N2N1B1</accession>
<organism evidence="1">
    <name type="scientific">Salix viminalis</name>
    <name type="common">Common osier</name>
    <name type="synonym">Basket willow</name>
    <dbReference type="NCBI Taxonomy" id="40686"/>
    <lineage>
        <taxon>Eukaryota</taxon>
        <taxon>Viridiplantae</taxon>
        <taxon>Streptophyta</taxon>
        <taxon>Embryophyta</taxon>
        <taxon>Tracheophyta</taxon>
        <taxon>Spermatophyta</taxon>
        <taxon>Magnoliopsida</taxon>
        <taxon>eudicotyledons</taxon>
        <taxon>Gunneridae</taxon>
        <taxon>Pentapetalae</taxon>
        <taxon>rosids</taxon>
        <taxon>fabids</taxon>
        <taxon>Malpighiales</taxon>
        <taxon>Salicaceae</taxon>
        <taxon>Saliceae</taxon>
        <taxon>Salix</taxon>
    </lineage>
</organism>
<reference evidence="1" key="1">
    <citation type="submission" date="2019-03" db="EMBL/GenBank/DDBJ databases">
        <authorList>
            <person name="Mank J."/>
            <person name="Almeida P."/>
        </authorList>
    </citation>
    <scope>NUCLEOTIDE SEQUENCE</scope>
    <source>
        <strain evidence="1">78183</strain>
    </source>
</reference>
<proteinExistence type="predicted"/>
<name>A0A6N2N1B1_SALVM</name>
<sequence length="128" mass="14373">MVEVSVQPDDCTIKSLGIVLVKCGISKKAVGKLGATTKNDYQKGLQAWVLSLSTVADVDDEYDDCFRSIPIPQKSLLMLFVNSPTPKNIVKHMYMVLYGQVFRNWICFEQKNGIAKSVTDELEITLWI</sequence>
<dbReference type="AlphaFoldDB" id="A0A6N2N1B1"/>
<dbReference type="EMBL" id="CAADRP010001896">
    <property type="protein sequence ID" value="VFU55659.1"/>
    <property type="molecule type" value="Genomic_DNA"/>
</dbReference>
<gene>
    <name evidence="1" type="ORF">SVIM_LOCUS396184</name>
</gene>
<evidence type="ECO:0000313" key="1">
    <source>
        <dbReference type="EMBL" id="VFU55659.1"/>
    </source>
</evidence>
<protein>
    <submittedName>
        <fullName evidence="1">Uncharacterized protein</fullName>
    </submittedName>
</protein>